<feature type="region of interest" description="Disordered" evidence="1">
    <location>
        <begin position="1"/>
        <end position="76"/>
    </location>
</feature>
<dbReference type="EMBL" id="JAWDGP010003306">
    <property type="protein sequence ID" value="KAK3775583.1"/>
    <property type="molecule type" value="Genomic_DNA"/>
</dbReference>
<name>A0AAE0ZTX0_9GAST</name>
<reference evidence="2" key="1">
    <citation type="journal article" date="2023" name="G3 (Bethesda)">
        <title>A reference genome for the long-term kleptoplast-retaining sea slug Elysia crispata morphotype clarki.</title>
        <authorList>
            <person name="Eastman K.E."/>
            <person name="Pendleton A.L."/>
            <person name="Shaikh M.A."/>
            <person name="Suttiyut T."/>
            <person name="Ogas R."/>
            <person name="Tomko P."/>
            <person name="Gavelis G."/>
            <person name="Widhalm J.R."/>
            <person name="Wisecaver J.H."/>
        </authorList>
    </citation>
    <scope>NUCLEOTIDE SEQUENCE</scope>
    <source>
        <strain evidence="2">ECLA1</strain>
    </source>
</reference>
<comment type="caution">
    <text evidence="2">The sequence shown here is derived from an EMBL/GenBank/DDBJ whole genome shotgun (WGS) entry which is preliminary data.</text>
</comment>
<keyword evidence="3" id="KW-1185">Reference proteome</keyword>
<dbReference type="AlphaFoldDB" id="A0AAE0ZTX0"/>
<evidence type="ECO:0000256" key="1">
    <source>
        <dbReference type="SAM" id="MobiDB-lite"/>
    </source>
</evidence>
<proteinExistence type="predicted"/>
<sequence>MANRRKGAQSRWLQDGDKVTIRPEEAQSKWRRNLKKPNQNGEQTWRSPIRIASRPEEAQSGWRTDLKKPNQIGEQS</sequence>
<accession>A0AAE0ZTX0</accession>
<protein>
    <submittedName>
        <fullName evidence="2">Uncharacterized protein</fullName>
    </submittedName>
</protein>
<evidence type="ECO:0000313" key="2">
    <source>
        <dbReference type="EMBL" id="KAK3775583.1"/>
    </source>
</evidence>
<dbReference type="Proteomes" id="UP001283361">
    <property type="component" value="Unassembled WGS sequence"/>
</dbReference>
<gene>
    <name evidence="2" type="ORF">RRG08_000399</name>
</gene>
<feature type="compositionally biased region" description="Basic and acidic residues" evidence="1">
    <location>
        <begin position="14"/>
        <end position="28"/>
    </location>
</feature>
<feature type="compositionally biased region" description="Polar residues" evidence="1">
    <location>
        <begin position="36"/>
        <end position="46"/>
    </location>
</feature>
<organism evidence="2 3">
    <name type="scientific">Elysia crispata</name>
    <name type="common">lettuce slug</name>
    <dbReference type="NCBI Taxonomy" id="231223"/>
    <lineage>
        <taxon>Eukaryota</taxon>
        <taxon>Metazoa</taxon>
        <taxon>Spiralia</taxon>
        <taxon>Lophotrochozoa</taxon>
        <taxon>Mollusca</taxon>
        <taxon>Gastropoda</taxon>
        <taxon>Heterobranchia</taxon>
        <taxon>Euthyneura</taxon>
        <taxon>Panpulmonata</taxon>
        <taxon>Sacoglossa</taxon>
        <taxon>Placobranchoidea</taxon>
        <taxon>Plakobranchidae</taxon>
        <taxon>Elysia</taxon>
    </lineage>
</organism>
<evidence type="ECO:0000313" key="3">
    <source>
        <dbReference type="Proteomes" id="UP001283361"/>
    </source>
</evidence>